<dbReference type="Gene3D" id="3.10.450.240">
    <property type="match status" value="1"/>
</dbReference>
<dbReference type="PIRSF" id="PIRSF031890">
    <property type="entry name" value="UCP031890_transporter_Tim44"/>
    <property type="match status" value="1"/>
</dbReference>
<dbReference type="Pfam" id="PF04280">
    <property type="entry name" value="Tim44"/>
    <property type="match status" value="1"/>
</dbReference>
<dbReference type="SMART" id="SM00978">
    <property type="entry name" value="Tim44"/>
    <property type="match status" value="1"/>
</dbReference>
<gene>
    <name evidence="2" type="ORF">GALL_419870</name>
</gene>
<dbReference type="SUPFAM" id="SSF54427">
    <property type="entry name" value="NTF2-like"/>
    <property type="match status" value="1"/>
</dbReference>
<dbReference type="NCBIfam" id="NF033779">
    <property type="entry name" value="Tim44_TimA_adap"/>
    <property type="match status" value="1"/>
</dbReference>
<protein>
    <submittedName>
        <fullName evidence="2">Tim44-like domain protein</fullName>
    </submittedName>
</protein>
<evidence type="ECO:0000313" key="2">
    <source>
        <dbReference type="EMBL" id="OIQ76330.1"/>
    </source>
</evidence>
<accession>A0A1J5PZ37</accession>
<feature type="domain" description="Tim44-like" evidence="1">
    <location>
        <begin position="73"/>
        <end position="221"/>
    </location>
</feature>
<dbReference type="InterPro" id="IPR032710">
    <property type="entry name" value="NTF2-like_dom_sf"/>
</dbReference>
<dbReference type="EMBL" id="MLJW01001897">
    <property type="protein sequence ID" value="OIQ76330.1"/>
    <property type="molecule type" value="Genomic_DNA"/>
</dbReference>
<dbReference type="InterPro" id="IPR016985">
    <property type="entry name" value="UCP031890_Tim44-rel"/>
</dbReference>
<evidence type="ECO:0000259" key="1">
    <source>
        <dbReference type="SMART" id="SM00978"/>
    </source>
</evidence>
<name>A0A1J5PZ37_9ZZZZ</name>
<proteinExistence type="predicted"/>
<sequence>MNSAVIQLLVLAGVAIFLILRLKNVLGTRDGFERPIVPVPDAKDAIAPQRGLKLVSGGVDADITDHVADGTPAAKALAAMKLAEPKFNVNDFLRGSRGAYEMILMAFQKGHLDPVVPFLAREVHDSFQHGIDAREAGGLTVEATFIGIRELTLTDATYNADTKVADITIRFVGELTSAARNAAGEIVEGSLTETKRQQDVWTFSRRMGSNDPNWQLVATGE</sequence>
<dbReference type="InterPro" id="IPR007379">
    <property type="entry name" value="Tim44-like_dom"/>
</dbReference>
<reference evidence="2" key="1">
    <citation type="submission" date="2016-10" db="EMBL/GenBank/DDBJ databases">
        <title>Sequence of Gallionella enrichment culture.</title>
        <authorList>
            <person name="Poehlein A."/>
            <person name="Muehling M."/>
            <person name="Daniel R."/>
        </authorList>
    </citation>
    <scope>NUCLEOTIDE SEQUENCE</scope>
</reference>
<organism evidence="2">
    <name type="scientific">mine drainage metagenome</name>
    <dbReference type="NCBI Taxonomy" id="410659"/>
    <lineage>
        <taxon>unclassified sequences</taxon>
        <taxon>metagenomes</taxon>
        <taxon>ecological metagenomes</taxon>
    </lineage>
</organism>
<dbReference type="AlphaFoldDB" id="A0A1J5PZ37"/>
<comment type="caution">
    <text evidence="2">The sequence shown here is derived from an EMBL/GenBank/DDBJ whole genome shotgun (WGS) entry which is preliminary data.</text>
</comment>